<dbReference type="Proteomes" id="UP001054945">
    <property type="component" value="Unassembled WGS sequence"/>
</dbReference>
<proteinExistence type="predicted"/>
<organism evidence="1 2">
    <name type="scientific">Caerostris extrusa</name>
    <name type="common">Bark spider</name>
    <name type="synonym">Caerostris bankana</name>
    <dbReference type="NCBI Taxonomy" id="172846"/>
    <lineage>
        <taxon>Eukaryota</taxon>
        <taxon>Metazoa</taxon>
        <taxon>Ecdysozoa</taxon>
        <taxon>Arthropoda</taxon>
        <taxon>Chelicerata</taxon>
        <taxon>Arachnida</taxon>
        <taxon>Araneae</taxon>
        <taxon>Araneomorphae</taxon>
        <taxon>Entelegynae</taxon>
        <taxon>Araneoidea</taxon>
        <taxon>Araneidae</taxon>
        <taxon>Caerostris</taxon>
    </lineage>
</organism>
<reference evidence="1 2" key="1">
    <citation type="submission" date="2021-06" db="EMBL/GenBank/DDBJ databases">
        <title>Caerostris extrusa draft genome.</title>
        <authorList>
            <person name="Kono N."/>
            <person name="Arakawa K."/>
        </authorList>
    </citation>
    <scope>NUCLEOTIDE SEQUENCE [LARGE SCALE GENOMIC DNA]</scope>
</reference>
<sequence>MWPSNSSTGYLNLEVYLLSHIEPKTPETMLRCLLEVAASTSSFASQPFGRTAVEGIGQKLRPGIWENKHFFGLSIEQIGLSMLPPKEIQIAQPALLLAPLKPKPYLTADVSDSGADGLRQLQIF</sequence>
<comment type="caution">
    <text evidence="1">The sequence shown here is derived from an EMBL/GenBank/DDBJ whole genome shotgun (WGS) entry which is preliminary data.</text>
</comment>
<gene>
    <name evidence="1" type="ORF">CEXT_792571</name>
</gene>
<evidence type="ECO:0000313" key="1">
    <source>
        <dbReference type="EMBL" id="GIY14392.1"/>
    </source>
</evidence>
<protein>
    <submittedName>
        <fullName evidence="1">Uncharacterized protein</fullName>
    </submittedName>
</protein>
<name>A0AAV4QYT2_CAEEX</name>
<evidence type="ECO:0000313" key="2">
    <source>
        <dbReference type="Proteomes" id="UP001054945"/>
    </source>
</evidence>
<dbReference type="AlphaFoldDB" id="A0AAV4QYT2"/>
<keyword evidence="2" id="KW-1185">Reference proteome</keyword>
<accession>A0AAV4QYT2</accession>
<dbReference type="EMBL" id="BPLR01007078">
    <property type="protein sequence ID" value="GIY14392.1"/>
    <property type="molecule type" value="Genomic_DNA"/>
</dbReference>